<reference evidence="1 2" key="1">
    <citation type="submission" date="2020-08" db="EMBL/GenBank/DDBJ databases">
        <title>Lysobacter sp. II4 sp. nov., isolated from soil.</title>
        <authorList>
            <person name="Woo C.Y."/>
            <person name="Kim J."/>
        </authorList>
    </citation>
    <scope>NUCLEOTIDE SEQUENCE [LARGE SCALE GENOMIC DNA]</scope>
    <source>
        <strain evidence="1 2">II4</strain>
    </source>
</reference>
<evidence type="ECO:0000313" key="2">
    <source>
        <dbReference type="Proteomes" id="UP000516018"/>
    </source>
</evidence>
<evidence type="ECO:0000313" key="1">
    <source>
        <dbReference type="EMBL" id="QNP40512.1"/>
    </source>
</evidence>
<dbReference type="AlphaFoldDB" id="A0A7H0FWU6"/>
<protein>
    <submittedName>
        <fullName evidence="1">Uncharacterized protein</fullName>
    </submittedName>
</protein>
<keyword evidence="2" id="KW-1185">Reference proteome</keyword>
<proteinExistence type="predicted"/>
<dbReference type="EMBL" id="CP060820">
    <property type="protein sequence ID" value="QNP40512.1"/>
    <property type="molecule type" value="Genomic_DNA"/>
</dbReference>
<name>A0A7H0FWU6_9GAMM</name>
<sequence length="426" mass="44446">MDRICLVLALGLAGTVVMVSGCGVFNPYIRHDTVGKGPSGCLGVSGIGVADPIDASGHGSGNGTSVDQGKTTPKAGTALQYACRMLVLVQRNRDGVTNTQSGMIATLVPLTGIIGYNSARGVNAPTNAAMAAGGLATYTVGTSLAQSDRLLIYDAGVKSISCAITTYGEGHAQAGRQQPLKKALRDHIGLARKSLRQFNSNSGQIAVEGYLVTAELAAGPDQNDVLDAQLRTVVSNAVNAVNDKLTLTVPNMAKAFDSSYPVWTSIKAPPKPDKPTTEMAVAKAGPATKIDAAVLEQELDIIDRLYRQLEVPPSVDLKRCQFQLSTEVSAKYATAPLWLGATDNANGTTIPAKKKVPIRIRIYGGLAPFDKAVTQGAPPPPALMLESENGAVFLTITPDEKSTGDYVIAVTDASGQEKRVTVSVAD</sequence>
<accession>A0A7H0FWU6</accession>
<dbReference type="Proteomes" id="UP000516018">
    <property type="component" value="Chromosome"/>
</dbReference>
<dbReference type="RefSeq" id="WP_187711953.1">
    <property type="nucleotide sequence ID" value="NZ_CP060820.1"/>
</dbReference>
<organism evidence="1 2">
    <name type="scientific">Agrilutibacter terrestris</name>
    <dbReference type="NCBI Taxonomy" id="2865112"/>
    <lineage>
        <taxon>Bacteria</taxon>
        <taxon>Pseudomonadati</taxon>
        <taxon>Pseudomonadota</taxon>
        <taxon>Gammaproteobacteria</taxon>
        <taxon>Lysobacterales</taxon>
        <taxon>Lysobacteraceae</taxon>
        <taxon>Agrilutibacter</taxon>
    </lineage>
</organism>
<gene>
    <name evidence="1" type="ORF">H8B22_13745</name>
</gene>
<dbReference type="KEGG" id="lsx:H8B22_13745"/>
<dbReference type="PROSITE" id="PS51257">
    <property type="entry name" value="PROKAR_LIPOPROTEIN"/>
    <property type="match status" value="1"/>
</dbReference>